<evidence type="ECO:0000313" key="4">
    <source>
        <dbReference type="RefSeq" id="XP_028042716.1"/>
    </source>
</evidence>
<gene>
    <name evidence="3 4" type="primary">LOC114252439</name>
</gene>
<dbReference type="RefSeq" id="XP_028042715.1">
    <property type="nucleotide sequence ID" value="XM_028186914.1"/>
</dbReference>
<keyword evidence="2" id="KW-1185">Reference proteome</keyword>
<sequence length="191" mass="21977">MWVPSHRGITGNEKADKAAREAINSIDVTDSLLVLFTDYFLNIKENIYTLWTELWKKDQENKGKWYGSIQDNLPVKPWYDKLKTSESRDFITTINRLRFGHNTAPSHLARLGIVSNSQCIHCQAEEGTIHHIIFDCQSFIIQRLVLASELSDTNAFKCVSSSRPPPLNFLLKDPTSYKPIYNYIKNTIQTI</sequence>
<accession>A0A6J2KK51</accession>
<organism evidence="2 4">
    <name type="scientific">Bombyx mandarina</name>
    <name type="common">Wild silk moth</name>
    <name type="synonym">Wild silkworm</name>
    <dbReference type="NCBI Taxonomy" id="7092"/>
    <lineage>
        <taxon>Eukaryota</taxon>
        <taxon>Metazoa</taxon>
        <taxon>Ecdysozoa</taxon>
        <taxon>Arthropoda</taxon>
        <taxon>Hexapoda</taxon>
        <taxon>Insecta</taxon>
        <taxon>Pterygota</taxon>
        <taxon>Neoptera</taxon>
        <taxon>Endopterygota</taxon>
        <taxon>Lepidoptera</taxon>
        <taxon>Glossata</taxon>
        <taxon>Ditrysia</taxon>
        <taxon>Bombycoidea</taxon>
        <taxon>Bombycidae</taxon>
        <taxon>Bombycinae</taxon>
        <taxon>Bombyx</taxon>
    </lineage>
</organism>
<dbReference type="RefSeq" id="XP_028042716.1">
    <property type="nucleotide sequence ID" value="XM_028186915.1"/>
</dbReference>
<dbReference type="PROSITE" id="PS50879">
    <property type="entry name" value="RNASE_H_1"/>
    <property type="match status" value="1"/>
</dbReference>
<dbReference type="Gene3D" id="3.30.420.10">
    <property type="entry name" value="Ribonuclease H-like superfamily/Ribonuclease H"/>
    <property type="match status" value="1"/>
</dbReference>
<protein>
    <submittedName>
        <fullName evidence="3">Uncharacterized protein LOC114252439 isoform X1</fullName>
    </submittedName>
    <submittedName>
        <fullName evidence="4">Uncharacterized protein LOC114252439 isoform X2</fullName>
    </submittedName>
</protein>
<dbReference type="InterPro" id="IPR036397">
    <property type="entry name" value="RNaseH_sf"/>
</dbReference>
<dbReference type="Proteomes" id="UP000504629">
    <property type="component" value="Unplaced"/>
</dbReference>
<proteinExistence type="predicted"/>
<evidence type="ECO:0000313" key="3">
    <source>
        <dbReference type="RefSeq" id="XP_028042715.1"/>
    </source>
</evidence>
<evidence type="ECO:0000259" key="1">
    <source>
        <dbReference type="PROSITE" id="PS50879"/>
    </source>
</evidence>
<dbReference type="GO" id="GO:0004523">
    <property type="term" value="F:RNA-DNA hybrid ribonuclease activity"/>
    <property type="evidence" value="ECO:0007669"/>
    <property type="project" value="InterPro"/>
</dbReference>
<feature type="domain" description="RNase H type-1" evidence="1">
    <location>
        <begin position="1"/>
        <end position="24"/>
    </location>
</feature>
<dbReference type="GO" id="GO:0003676">
    <property type="term" value="F:nucleic acid binding"/>
    <property type="evidence" value="ECO:0007669"/>
    <property type="project" value="InterPro"/>
</dbReference>
<dbReference type="SUPFAM" id="SSF53098">
    <property type="entry name" value="Ribonuclease H-like"/>
    <property type="match status" value="1"/>
</dbReference>
<dbReference type="AlphaFoldDB" id="A0A6J2KK51"/>
<dbReference type="KEGG" id="bman:114252439"/>
<dbReference type="InterPro" id="IPR012337">
    <property type="entry name" value="RNaseH-like_sf"/>
</dbReference>
<reference evidence="3 4" key="1">
    <citation type="submission" date="2025-04" db="UniProtKB">
        <authorList>
            <consortium name="RefSeq"/>
        </authorList>
    </citation>
    <scope>IDENTIFICATION</scope>
    <source>
        <tissue evidence="3 4">Silk gland</tissue>
    </source>
</reference>
<name>A0A6J2KK51_BOMMA</name>
<dbReference type="InterPro" id="IPR002156">
    <property type="entry name" value="RNaseH_domain"/>
</dbReference>
<dbReference type="OrthoDB" id="8058536at2759"/>
<evidence type="ECO:0000313" key="2">
    <source>
        <dbReference type="Proteomes" id="UP000504629"/>
    </source>
</evidence>
<dbReference type="GeneID" id="114252439"/>